<keyword evidence="1" id="KW-0812">Transmembrane</keyword>
<dbReference type="RefSeq" id="WP_121197658.1">
    <property type="nucleotide sequence ID" value="NZ_RBKU01000001.1"/>
</dbReference>
<dbReference type="Proteomes" id="UP000268007">
    <property type="component" value="Unassembled WGS sequence"/>
</dbReference>
<feature type="transmembrane region" description="Helical" evidence="1">
    <location>
        <begin position="76"/>
        <end position="97"/>
    </location>
</feature>
<keyword evidence="1" id="KW-1133">Transmembrane helix</keyword>
<reference evidence="2 3" key="1">
    <citation type="submission" date="2018-10" db="EMBL/GenBank/DDBJ databases">
        <title>Genomic Encyclopedia of Archaeal and Bacterial Type Strains, Phase II (KMG-II): from individual species to whole genera.</title>
        <authorList>
            <person name="Goeker M."/>
        </authorList>
    </citation>
    <scope>NUCLEOTIDE SEQUENCE [LARGE SCALE GENOMIC DNA]</scope>
    <source>
        <strain evidence="2 3">DSM 18602</strain>
    </source>
</reference>
<dbReference type="AlphaFoldDB" id="A0A495IZS2"/>
<feature type="transmembrane region" description="Helical" evidence="1">
    <location>
        <begin position="44"/>
        <end position="64"/>
    </location>
</feature>
<dbReference type="OrthoDB" id="963535at2"/>
<accession>A0A495IZS2</accession>
<keyword evidence="3" id="KW-1185">Reference proteome</keyword>
<evidence type="ECO:0000313" key="3">
    <source>
        <dbReference type="Proteomes" id="UP000268007"/>
    </source>
</evidence>
<evidence type="ECO:0000256" key="1">
    <source>
        <dbReference type="SAM" id="Phobius"/>
    </source>
</evidence>
<evidence type="ECO:0000313" key="2">
    <source>
        <dbReference type="EMBL" id="RKR82023.1"/>
    </source>
</evidence>
<sequence length="102" mass="11303">MHWYHYFSGFLAGMFLSNCVPHFVKGVCGDPFPTPFSKPPGRGLSAPIVNVLWALFNLAAGFLLLRFGKVSTDDNLSVLIFFIGFICISIMSAMNFVHKDKA</sequence>
<comment type="caution">
    <text evidence="2">The sequence shown here is derived from an EMBL/GenBank/DDBJ whole genome shotgun (WGS) entry which is preliminary data.</text>
</comment>
<proteinExistence type="predicted"/>
<keyword evidence="1" id="KW-0472">Membrane</keyword>
<name>A0A495IZS2_9SPHI</name>
<organism evidence="2 3">
    <name type="scientific">Mucilaginibacter gracilis</name>
    <dbReference type="NCBI Taxonomy" id="423350"/>
    <lineage>
        <taxon>Bacteria</taxon>
        <taxon>Pseudomonadati</taxon>
        <taxon>Bacteroidota</taxon>
        <taxon>Sphingobacteriia</taxon>
        <taxon>Sphingobacteriales</taxon>
        <taxon>Sphingobacteriaceae</taxon>
        <taxon>Mucilaginibacter</taxon>
    </lineage>
</organism>
<dbReference type="EMBL" id="RBKU01000001">
    <property type="protein sequence ID" value="RKR82023.1"/>
    <property type="molecule type" value="Genomic_DNA"/>
</dbReference>
<gene>
    <name evidence="2" type="ORF">BDD43_2188</name>
</gene>
<feature type="transmembrane region" description="Helical" evidence="1">
    <location>
        <begin position="6"/>
        <end position="24"/>
    </location>
</feature>
<protein>
    <submittedName>
        <fullName evidence="2">Uncharacterized protein</fullName>
    </submittedName>
</protein>